<accession>A0A6N2B821</accession>
<dbReference type="PROSITE" id="PS50843">
    <property type="entry name" value="EXPANSIN_CBD"/>
    <property type="match status" value="1"/>
</dbReference>
<feature type="domain" description="Expansin-like CBD" evidence="1">
    <location>
        <begin position="1"/>
        <end position="63"/>
    </location>
</feature>
<dbReference type="PANTHER" id="PTHR31692">
    <property type="entry name" value="EXPANSIN-B3"/>
    <property type="match status" value="1"/>
</dbReference>
<reference evidence="2" key="1">
    <citation type="submission" date="2019-05" db="EMBL/GenBank/DDBJ databases">
        <title>The de novo reference genome and transcriptome assemblies of the wild tomato species Solanum chilense.</title>
        <authorList>
            <person name="Stam R."/>
            <person name="Nosenko T."/>
            <person name="Hoerger A.C."/>
            <person name="Stephan W."/>
            <person name="Seidel M.A."/>
            <person name="Kuhn J.M.M."/>
            <person name="Haberer G."/>
            <person name="Tellier A."/>
        </authorList>
    </citation>
    <scope>NUCLEOTIDE SEQUENCE</scope>
    <source>
        <tissue evidence="2">Mature leaves</tissue>
    </source>
</reference>
<organism evidence="2">
    <name type="scientific">Solanum chilense</name>
    <name type="common">Tomato</name>
    <name type="synonym">Lycopersicon chilense</name>
    <dbReference type="NCBI Taxonomy" id="4083"/>
    <lineage>
        <taxon>Eukaryota</taxon>
        <taxon>Viridiplantae</taxon>
        <taxon>Streptophyta</taxon>
        <taxon>Embryophyta</taxon>
        <taxon>Tracheophyta</taxon>
        <taxon>Spermatophyta</taxon>
        <taxon>Magnoliopsida</taxon>
        <taxon>eudicotyledons</taxon>
        <taxon>Gunneridae</taxon>
        <taxon>Pentapetalae</taxon>
        <taxon>asterids</taxon>
        <taxon>lamiids</taxon>
        <taxon>Solanales</taxon>
        <taxon>Solanaceae</taxon>
        <taxon>Solanoideae</taxon>
        <taxon>Solaneae</taxon>
        <taxon>Solanum</taxon>
        <taxon>Solanum subgen. Lycopersicon</taxon>
    </lineage>
</organism>
<gene>
    <name evidence="2" type="ORF">EJD97_014956</name>
</gene>
<dbReference type="PANTHER" id="PTHR31692:SF101">
    <property type="entry name" value="EXPANSIN-LIKE B1"/>
    <property type="match status" value="1"/>
</dbReference>
<dbReference type="InterPro" id="IPR007117">
    <property type="entry name" value="Expansin_CBD"/>
</dbReference>
<dbReference type="AlphaFoldDB" id="A0A6N2B821"/>
<name>A0A6N2B821_SOLCI</name>
<protein>
    <recommendedName>
        <fullName evidence="1">Expansin-like CBD domain-containing protein</fullName>
    </recommendedName>
</protein>
<evidence type="ECO:0000259" key="1">
    <source>
        <dbReference type="PROSITE" id="PS50843"/>
    </source>
</evidence>
<evidence type="ECO:0000313" key="2">
    <source>
        <dbReference type="EMBL" id="TMW90997.1"/>
    </source>
</evidence>
<sequence length="68" mass="7667">MQTENFVCKLLDRTRGAVWTSSSPPKGQLQIRMLLSSDDGDEKWVIPLNNIPENWKGGETYDSGIQVD</sequence>
<dbReference type="EMBL" id="RXGB01003913">
    <property type="protein sequence ID" value="TMW90997.1"/>
    <property type="molecule type" value="Genomic_DNA"/>
</dbReference>
<dbReference type="InterPro" id="IPR036749">
    <property type="entry name" value="Expansin_CBD_sf"/>
</dbReference>
<dbReference type="SUPFAM" id="SSF49590">
    <property type="entry name" value="PHL pollen allergen"/>
    <property type="match status" value="1"/>
</dbReference>
<comment type="caution">
    <text evidence="2">The sequence shown here is derived from an EMBL/GenBank/DDBJ whole genome shotgun (WGS) entry which is preliminary data.</text>
</comment>
<dbReference type="Gene3D" id="2.60.40.760">
    <property type="entry name" value="Expansin, cellulose-binding-like domain"/>
    <property type="match status" value="1"/>
</dbReference>
<proteinExistence type="predicted"/>